<gene>
    <name evidence="2" type="ORF">M406DRAFT_71442</name>
</gene>
<evidence type="ECO:0000256" key="1">
    <source>
        <dbReference type="SAM" id="MobiDB-lite"/>
    </source>
</evidence>
<comment type="caution">
    <text evidence="2">The sequence shown here is derived from an EMBL/GenBank/DDBJ whole genome shotgun (WGS) entry which is preliminary data.</text>
</comment>
<name>A0A9P4Y8S0_CRYP1</name>
<dbReference type="GeneID" id="63842574"/>
<dbReference type="AlphaFoldDB" id="A0A9P4Y8S0"/>
<evidence type="ECO:0000313" key="2">
    <source>
        <dbReference type="EMBL" id="KAF3768432.1"/>
    </source>
</evidence>
<dbReference type="RefSeq" id="XP_040779393.1">
    <property type="nucleotide sequence ID" value="XM_040925445.1"/>
</dbReference>
<evidence type="ECO:0000313" key="3">
    <source>
        <dbReference type="Proteomes" id="UP000803844"/>
    </source>
</evidence>
<reference evidence="2" key="1">
    <citation type="journal article" date="2020" name="Phytopathology">
        <title>Genome sequence of the chestnut blight fungus Cryphonectria parasitica EP155: A fundamental resource for an archetypical invasive plant pathogen.</title>
        <authorList>
            <person name="Crouch J.A."/>
            <person name="Dawe A."/>
            <person name="Aerts A."/>
            <person name="Barry K."/>
            <person name="Churchill A.C.L."/>
            <person name="Grimwood J."/>
            <person name="Hillman B."/>
            <person name="Milgroom M.G."/>
            <person name="Pangilinan J."/>
            <person name="Smith M."/>
            <person name="Salamov A."/>
            <person name="Schmutz J."/>
            <person name="Yadav J."/>
            <person name="Grigoriev I.V."/>
            <person name="Nuss D."/>
        </authorList>
    </citation>
    <scope>NUCLEOTIDE SEQUENCE</scope>
    <source>
        <strain evidence="2">EP155</strain>
    </source>
</reference>
<sequence>MPPKRAVKEKGKAPAAPKKKQPPARKKKGGGTGAAHEEEDADEQGQPGPATPAASAGAASGPDTPSSHIEVTFPPGYMEGSPKILPALPDLAQHPERLTNPQLKAELASTKLLCWKYDLPPNYGFLPMNEIYDKDGTALRLPCKKYAGVTLFYPLTSTGLANEPLGEVLSLQEVRHVYMHQTCVTYKFFGPLCRAKVMKFWGHEHTQADAFKQYTELIEGFSNAKMQAICRGVLEDENEPLRKPAA</sequence>
<feature type="region of interest" description="Disordered" evidence="1">
    <location>
        <begin position="1"/>
        <end position="76"/>
    </location>
</feature>
<keyword evidence="3" id="KW-1185">Reference proteome</keyword>
<dbReference type="Proteomes" id="UP000803844">
    <property type="component" value="Unassembled WGS sequence"/>
</dbReference>
<dbReference type="EMBL" id="MU032345">
    <property type="protein sequence ID" value="KAF3768432.1"/>
    <property type="molecule type" value="Genomic_DNA"/>
</dbReference>
<feature type="compositionally biased region" description="Low complexity" evidence="1">
    <location>
        <begin position="44"/>
        <end position="67"/>
    </location>
</feature>
<protein>
    <submittedName>
        <fullName evidence="2">Uncharacterized protein</fullName>
    </submittedName>
</protein>
<feature type="compositionally biased region" description="Basic and acidic residues" evidence="1">
    <location>
        <begin position="1"/>
        <end position="12"/>
    </location>
</feature>
<feature type="compositionally biased region" description="Basic residues" evidence="1">
    <location>
        <begin position="17"/>
        <end position="29"/>
    </location>
</feature>
<organism evidence="2 3">
    <name type="scientific">Cryphonectria parasitica (strain ATCC 38755 / EP155)</name>
    <dbReference type="NCBI Taxonomy" id="660469"/>
    <lineage>
        <taxon>Eukaryota</taxon>
        <taxon>Fungi</taxon>
        <taxon>Dikarya</taxon>
        <taxon>Ascomycota</taxon>
        <taxon>Pezizomycotina</taxon>
        <taxon>Sordariomycetes</taxon>
        <taxon>Sordariomycetidae</taxon>
        <taxon>Diaporthales</taxon>
        <taxon>Cryphonectriaceae</taxon>
        <taxon>Cryphonectria-Endothia species complex</taxon>
        <taxon>Cryphonectria</taxon>
    </lineage>
</organism>
<proteinExistence type="predicted"/>
<accession>A0A9P4Y8S0</accession>